<proteinExistence type="predicted"/>
<evidence type="ECO:0000256" key="1">
    <source>
        <dbReference type="SAM" id="MobiDB-lite"/>
    </source>
</evidence>
<dbReference type="Proteomes" id="UP000229342">
    <property type="component" value="Unassembled WGS sequence"/>
</dbReference>
<sequence length="122" mass="13876">MGDDLYREIIKKLKNKIKDMPLEKTKKILVRLTEEQYALLQSLMREKLETKASLFLASLLVQVRDCRANHGKSGPGRPKKLDPANDPNAPRTIPNPFTQEHELINLYELEVARALRGAKNAA</sequence>
<evidence type="ECO:0000313" key="2">
    <source>
        <dbReference type="EMBL" id="PIQ68926.1"/>
    </source>
</evidence>
<accession>A0A2H0KCE5</accession>
<evidence type="ECO:0000313" key="3">
    <source>
        <dbReference type="Proteomes" id="UP000229342"/>
    </source>
</evidence>
<gene>
    <name evidence="2" type="ORF">COV91_01500</name>
</gene>
<protein>
    <submittedName>
        <fullName evidence="2">Uncharacterized protein</fullName>
    </submittedName>
</protein>
<feature type="region of interest" description="Disordered" evidence="1">
    <location>
        <begin position="68"/>
        <end position="97"/>
    </location>
</feature>
<organism evidence="2 3">
    <name type="scientific">Candidatus Taylorbacteria bacterium CG11_big_fil_rev_8_21_14_0_20_46_11</name>
    <dbReference type="NCBI Taxonomy" id="1975025"/>
    <lineage>
        <taxon>Bacteria</taxon>
        <taxon>Candidatus Tayloriibacteriota</taxon>
    </lineage>
</organism>
<dbReference type="EMBL" id="PCVG01000018">
    <property type="protein sequence ID" value="PIQ68926.1"/>
    <property type="molecule type" value="Genomic_DNA"/>
</dbReference>
<name>A0A2H0KCE5_9BACT</name>
<comment type="caution">
    <text evidence="2">The sequence shown here is derived from an EMBL/GenBank/DDBJ whole genome shotgun (WGS) entry which is preliminary data.</text>
</comment>
<reference evidence="2 3" key="1">
    <citation type="submission" date="2017-09" db="EMBL/GenBank/DDBJ databases">
        <title>Depth-based differentiation of microbial function through sediment-hosted aquifers and enrichment of novel symbionts in the deep terrestrial subsurface.</title>
        <authorList>
            <person name="Probst A.J."/>
            <person name="Ladd B."/>
            <person name="Jarett J.K."/>
            <person name="Geller-Mcgrath D.E."/>
            <person name="Sieber C.M."/>
            <person name="Emerson J.B."/>
            <person name="Anantharaman K."/>
            <person name="Thomas B.C."/>
            <person name="Malmstrom R."/>
            <person name="Stieglmeier M."/>
            <person name="Klingl A."/>
            <person name="Woyke T."/>
            <person name="Ryan C.M."/>
            <person name="Banfield J.F."/>
        </authorList>
    </citation>
    <scope>NUCLEOTIDE SEQUENCE [LARGE SCALE GENOMIC DNA]</scope>
    <source>
        <strain evidence="2">CG11_big_fil_rev_8_21_14_0_20_46_11</strain>
    </source>
</reference>
<dbReference type="AlphaFoldDB" id="A0A2H0KCE5"/>